<evidence type="ECO:0008006" key="3">
    <source>
        <dbReference type="Google" id="ProtNLM"/>
    </source>
</evidence>
<organism evidence="1 2">
    <name type="scientific">Rhodanobacter lindaniclasticus</name>
    <dbReference type="NCBI Taxonomy" id="75310"/>
    <lineage>
        <taxon>Bacteria</taxon>
        <taxon>Pseudomonadati</taxon>
        <taxon>Pseudomonadota</taxon>
        <taxon>Gammaproteobacteria</taxon>
        <taxon>Lysobacterales</taxon>
        <taxon>Rhodanobacteraceae</taxon>
        <taxon>Rhodanobacter</taxon>
    </lineage>
</organism>
<sequence length="100" mass="11095">MGREAPQVCTDQSGIKRLATMITLLPAHARVRVQLLDGTVCEGLVRVRSSVQVFRDPQQREGLNALVGLEDPLKRGSIRRVWLDQVVRVEYLDSGLGGEN</sequence>
<dbReference type="RefSeq" id="WP_136259738.1">
    <property type="nucleotide sequence ID" value="NZ_MWIO01000061.1"/>
</dbReference>
<protein>
    <recommendedName>
        <fullName evidence="3">DUF3247 domain-containing protein</fullName>
    </recommendedName>
</protein>
<dbReference type="Proteomes" id="UP000306317">
    <property type="component" value="Unassembled WGS sequence"/>
</dbReference>
<evidence type="ECO:0000313" key="2">
    <source>
        <dbReference type="Proteomes" id="UP000306317"/>
    </source>
</evidence>
<keyword evidence="2" id="KW-1185">Reference proteome</keyword>
<dbReference type="Gene3D" id="2.30.30.720">
    <property type="entry name" value="Protein of unknown function (DUF3247)"/>
    <property type="match status" value="1"/>
</dbReference>
<reference evidence="1 2" key="1">
    <citation type="submission" date="2017-02" db="EMBL/GenBank/DDBJ databases">
        <title>Whole genome sequencing of Rhodanobacter lindaniclasticus DSM 17932.</title>
        <authorList>
            <person name="Kumar S."/>
            <person name="Patil P."/>
            <person name="Patil P.B."/>
        </authorList>
    </citation>
    <scope>NUCLEOTIDE SEQUENCE [LARGE SCALE GENOMIC DNA]</scope>
    <source>
        <strain evidence="1 2">DSM 17932</strain>
    </source>
</reference>
<dbReference type="Pfam" id="PF11607">
    <property type="entry name" value="DUF3247"/>
    <property type="match status" value="1"/>
</dbReference>
<dbReference type="OrthoDB" id="5958099at2"/>
<dbReference type="AlphaFoldDB" id="A0A4S3KBI4"/>
<evidence type="ECO:0000313" key="1">
    <source>
        <dbReference type="EMBL" id="THD05736.1"/>
    </source>
</evidence>
<name>A0A4S3KBI4_9GAMM</name>
<proteinExistence type="predicted"/>
<gene>
    <name evidence="1" type="ORF">B1991_16245</name>
</gene>
<dbReference type="EMBL" id="MWIO01000061">
    <property type="protein sequence ID" value="THD05736.1"/>
    <property type="molecule type" value="Genomic_DNA"/>
</dbReference>
<comment type="caution">
    <text evidence="1">The sequence shown here is derived from an EMBL/GenBank/DDBJ whole genome shotgun (WGS) entry which is preliminary data.</text>
</comment>
<dbReference type="InterPro" id="IPR021649">
    <property type="entry name" value="DUF3247"/>
</dbReference>
<accession>A0A4S3KBI4</accession>